<dbReference type="Proteomes" id="UP000737391">
    <property type="component" value="Unassembled WGS sequence"/>
</dbReference>
<gene>
    <name evidence="2" type="ORF">FAGAP_3128</name>
</gene>
<accession>A0A9P5BE84</accession>
<dbReference type="AlphaFoldDB" id="A0A9P5BE84"/>
<reference evidence="2" key="1">
    <citation type="submission" date="2020-01" db="EMBL/GenBank/DDBJ databases">
        <title>Identification and distribution of gene clusters putatively required for synthesis of sphingolipid metabolism inhibitors in phylogenetically diverse species of the filamentous fungus Fusarium.</title>
        <authorList>
            <person name="Kim H.-S."/>
            <person name="Busman M."/>
            <person name="Brown D.W."/>
            <person name="Divon H."/>
            <person name="Uhlig S."/>
            <person name="Proctor R.H."/>
        </authorList>
    </citation>
    <scope>NUCLEOTIDE SEQUENCE</scope>
    <source>
        <strain evidence="2">NRRL 31653</strain>
    </source>
</reference>
<evidence type="ECO:0000256" key="1">
    <source>
        <dbReference type="SAM" id="MobiDB-lite"/>
    </source>
</evidence>
<dbReference type="EMBL" id="LUFC02000177">
    <property type="protein sequence ID" value="KAF4500697.1"/>
    <property type="molecule type" value="Genomic_DNA"/>
</dbReference>
<comment type="caution">
    <text evidence="2">The sequence shown here is derived from an EMBL/GenBank/DDBJ whole genome shotgun (WGS) entry which is preliminary data.</text>
</comment>
<feature type="compositionally biased region" description="Polar residues" evidence="1">
    <location>
        <begin position="328"/>
        <end position="343"/>
    </location>
</feature>
<keyword evidence="3" id="KW-1185">Reference proteome</keyword>
<dbReference type="PANTHER" id="PTHR38116:SF1">
    <property type="entry name" value="BZIP DOMAIN-CONTAINING PROTEIN"/>
    <property type="match status" value="1"/>
</dbReference>
<sequence length="418" mass="47387">MEDAERKQRRNRMNNDDTTITRAKQQRPTFGVKLWRVDEFGLEAGAENDEYSVTKQDQRLFLTTIYKGTLSTADVELYSQQLDIHQRLQPLKGGAPPLSDHLLYLINYNAFRGLFQNKVTLSQVTDHLVLEEGRAEKLDVMVGLKRDAICVETGLDVPPHLRPTALQSTRVHATWIDFIPFPKMRDNLITHHDHFNHRLLVTDIMGDLLDDIMFNKYGEGTGPRGRRLVSRGKPGDYASDRRGLIIWGEPHRMESWEVTPRFLERWGWAVEGCPELMRATNHWRALRGEVPLLFEIMTIARQTLSSFRRIPTVTSALRSQPALSPYTSIRMNSGKVKTQVSSDPNHDKNNPPVADHSDGAMASLKGTPGKRDASSLGDNNMTKKERNINGQNAQEPDSREGSTGEAGHFEKSGRKPKM</sequence>
<organism evidence="2 3">
    <name type="scientific">Fusarium agapanthi</name>
    <dbReference type="NCBI Taxonomy" id="1803897"/>
    <lineage>
        <taxon>Eukaryota</taxon>
        <taxon>Fungi</taxon>
        <taxon>Dikarya</taxon>
        <taxon>Ascomycota</taxon>
        <taxon>Pezizomycotina</taxon>
        <taxon>Sordariomycetes</taxon>
        <taxon>Hypocreomycetidae</taxon>
        <taxon>Hypocreales</taxon>
        <taxon>Nectriaceae</taxon>
        <taxon>Fusarium</taxon>
        <taxon>Fusarium fujikuroi species complex</taxon>
    </lineage>
</organism>
<dbReference type="Pfam" id="PF11905">
    <property type="entry name" value="DUF3425"/>
    <property type="match status" value="1"/>
</dbReference>
<dbReference type="InterPro" id="IPR021833">
    <property type="entry name" value="DUF3425"/>
</dbReference>
<protein>
    <submittedName>
        <fullName evidence="2">Uncharacterized protein</fullName>
    </submittedName>
</protein>
<dbReference type="PANTHER" id="PTHR38116">
    <property type="entry name" value="CHROMOSOME 7, WHOLE GENOME SHOTGUN SEQUENCE"/>
    <property type="match status" value="1"/>
</dbReference>
<proteinExistence type="predicted"/>
<name>A0A9P5BE84_9HYPO</name>
<feature type="compositionally biased region" description="Basic and acidic residues" evidence="1">
    <location>
        <begin position="396"/>
        <end position="418"/>
    </location>
</feature>
<feature type="region of interest" description="Disordered" evidence="1">
    <location>
        <begin position="1"/>
        <end position="23"/>
    </location>
</feature>
<evidence type="ECO:0000313" key="2">
    <source>
        <dbReference type="EMBL" id="KAF4500697.1"/>
    </source>
</evidence>
<dbReference type="OrthoDB" id="125347at2759"/>
<evidence type="ECO:0000313" key="3">
    <source>
        <dbReference type="Proteomes" id="UP000737391"/>
    </source>
</evidence>
<feature type="region of interest" description="Disordered" evidence="1">
    <location>
        <begin position="328"/>
        <end position="418"/>
    </location>
</feature>